<feature type="compositionally biased region" description="Basic and acidic residues" evidence="1">
    <location>
        <begin position="8"/>
        <end position="19"/>
    </location>
</feature>
<evidence type="ECO:0000256" key="1">
    <source>
        <dbReference type="SAM" id="MobiDB-lite"/>
    </source>
</evidence>
<protein>
    <submittedName>
        <fullName evidence="2">Uncharacterized protein</fullName>
    </submittedName>
</protein>
<evidence type="ECO:0000313" key="3">
    <source>
        <dbReference type="Proteomes" id="UP000299102"/>
    </source>
</evidence>
<keyword evidence="3" id="KW-1185">Reference proteome</keyword>
<accession>A0A4C1X6T6</accession>
<sequence>MFHRRLSLRRDEGVKHDKAPALPPIAKSGGANKYLSAFEEEGNLQVLPQTAGRRRAALPADGGPFTALLISSAQTSQTGPSFAARFSCELLYSKFVTKMV</sequence>
<feature type="region of interest" description="Disordered" evidence="1">
    <location>
        <begin position="1"/>
        <end position="23"/>
    </location>
</feature>
<reference evidence="2 3" key="1">
    <citation type="journal article" date="2019" name="Commun. Biol.">
        <title>The bagworm genome reveals a unique fibroin gene that provides high tensile strength.</title>
        <authorList>
            <person name="Kono N."/>
            <person name="Nakamura H."/>
            <person name="Ohtoshi R."/>
            <person name="Tomita M."/>
            <person name="Numata K."/>
            <person name="Arakawa K."/>
        </authorList>
    </citation>
    <scope>NUCLEOTIDE SEQUENCE [LARGE SCALE GENOMIC DNA]</scope>
</reference>
<organism evidence="2 3">
    <name type="scientific">Eumeta variegata</name>
    <name type="common">Bagworm moth</name>
    <name type="synonym">Eumeta japonica</name>
    <dbReference type="NCBI Taxonomy" id="151549"/>
    <lineage>
        <taxon>Eukaryota</taxon>
        <taxon>Metazoa</taxon>
        <taxon>Ecdysozoa</taxon>
        <taxon>Arthropoda</taxon>
        <taxon>Hexapoda</taxon>
        <taxon>Insecta</taxon>
        <taxon>Pterygota</taxon>
        <taxon>Neoptera</taxon>
        <taxon>Endopterygota</taxon>
        <taxon>Lepidoptera</taxon>
        <taxon>Glossata</taxon>
        <taxon>Ditrysia</taxon>
        <taxon>Tineoidea</taxon>
        <taxon>Psychidae</taxon>
        <taxon>Oiketicinae</taxon>
        <taxon>Eumeta</taxon>
    </lineage>
</organism>
<name>A0A4C1X6T6_EUMVA</name>
<evidence type="ECO:0000313" key="2">
    <source>
        <dbReference type="EMBL" id="GBP59491.1"/>
    </source>
</evidence>
<dbReference type="Proteomes" id="UP000299102">
    <property type="component" value="Unassembled WGS sequence"/>
</dbReference>
<proteinExistence type="predicted"/>
<dbReference type="EMBL" id="BGZK01000762">
    <property type="protein sequence ID" value="GBP59491.1"/>
    <property type="molecule type" value="Genomic_DNA"/>
</dbReference>
<dbReference type="AlphaFoldDB" id="A0A4C1X6T6"/>
<gene>
    <name evidence="2" type="ORF">EVAR_35440_1</name>
</gene>
<comment type="caution">
    <text evidence="2">The sequence shown here is derived from an EMBL/GenBank/DDBJ whole genome shotgun (WGS) entry which is preliminary data.</text>
</comment>